<dbReference type="Proteomes" id="UP001515500">
    <property type="component" value="Chromosome 1"/>
</dbReference>
<dbReference type="InterPro" id="IPR008906">
    <property type="entry name" value="HATC_C_dom"/>
</dbReference>
<evidence type="ECO:0000259" key="2">
    <source>
        <dbReference type="Pfam" id="PF05699"/>
    </source>
</evidence>
<evidence type="ECO:0000256" key="1">
    <source>
        <dbReference type="SAM" id="MobiDB-lite"/>
    </source>
</evidence>
<feature type="region of interest" description="Disordered" evidence="1">
    <location>
        <begin position="122"/>
        <end position="154"/>
    </location>
</feature>
<gene>
    <name evidence="4" type="primary">LOC120257691</name>
</gene>
<reference evidence="3" key="1">
    <citation type="submission" date="2025-05" db="UniProtKB">
        <authorList>
            <consortium name="RefSeq"/>
        </authorList>
    </citation>
    <scope>NUCLEOTIDE SEQUENCE [LARGE SCALE GENOMIC DNA]</scope>
</reference>
<dbReference type="GeneID" id="120257691"/>
<dbReference type="SUPFAM" id="SSF53098">
    <property type="entry name" value="Ribonuclease H-like"/>
    <property type="match status" value="1"/>
</dbReference>
<keyword evidence="3" id="KW-1185">Reference proteome</keyword>
<dbReference type="PANTHER" id="PTHR23272:SF161">
    <property type="entry name" value="ZINC FINGER BED DOMAIN-CONTAINING PROTEIN RICESLEEPER 1-LIKE"/>
    <property type="match status" value="1"/>
</dbReference>
<feature type="domain" description="HAT C-terminal dimerisation" evidence="2">
    <location>
        <begin position="44"/>
        <end position="111"/>
    </location>
</feature>
<organism evidence="3 4">
    <name type="scientific">Dioscorea cayennensis subsp. rotundata</name>
    <name type="common">White Guinea yam</name>
    <name type="synonym">Dioscorea rotundata</name>
    <dbReference type="NCBI Taxonomy" id="55577"/>
    <lineage>
        <taxon>Eukaryota</taxon>
        <taxon>Viridiplantae</taxon>
        <taxon>Streptophyta</taxon>
        <taxon>Embryophyta</taxon>
        <taxon>Tracheophyta</taxon>
        <taxon>Spermatophyta</taxon>
        <taxon>Magnoliopsida</taxon>
        <taxon>Liliopsida</taxon>
        <taxon>Dioscoreales</taxon>
        <taxon>Dioscoreaceae</taxon>
        <taxon>Dioscorea</taxon>
    </lineage>
</organism>
<dbReference type="Pfam" id="PF05699">
    <property type="entry name" value="Dimer_Tnp_hAT"/>
    <property type="match status" value="1"/>
</dbReference>
<feature type="compositionally biased region" description="Low complexity" evidence="1">
    <location>
        <begin position="138"/>
        <end position="147"/>
    </location>
</feature>
<evidence type="ECO:0000313" key="3">
    <source>
        <dbReference type="Proteomes" id="UP001515500"/>
    </source>
</evidence>
<dbReference type="GO" id="GO:0046983">
    <property type="term" value="F:protein dimerization activity"/>
    <property type="evidence" value="ECO:0007669"/>
    <property type="project" value="InterPro"/>
</dbReference>
<evidence type="ECO:0000313" key="4">
    <source>
        <dbReference type="RefSeq" id="XP_039121044.1"/>
    </source>
</evidence>
<dbReference type="InterPro" id="IPR012337">
    <property type="entry name" value="RNaseH-like_sf"/>
</dbReference>
<protein>
    <submittedName>
        <fullName evidence="4">Uncharacterized protein LOC120257691</fullName>
    </submittedName>
</protein>
<accession>A0AB40B1Y8</accession>
<sequence length="154" mass="16886">MSLGSSSSYAIGWSASRDRTADTSRGGNSLLLPITIWRISRSDPNFSIFERWSRHKETFPTLAKIAKQLLAVPASTVVVEQTFSNGGNILDERRSRLGPKSLEAQTCLDDWERARLQSQKDLIHSSSSDEWVNDGYGTTTAASSSNSSDDDASN</sequence>
<dbReference type="PANTHER" id="PTHR23272">
    <property type="entry name" value="BED FINGER-RELATED"/>
    <property type="match status" value="1"/>
</dbReference>
<dbReference type="RefSeq" id="XP_039121044.1">
    <property type="nucleotide sequence ID" value="XM_039265110.1"/>
</dbReference>
<reference evidence="4" key="2">
    <citation type="submission" date="2025-08" db="UniProtKB">
        <authorList>
            <consortium name="RefSeq"/>
        </authorList>
    </citation>
    <scope>IDENTIFICATION</scope>
</reference>
<dbReference type="AlphaFoldDB" id="A0AB40B1Y8"/>
<name>A0AB40B1Y8_DIOCR</name>
<proteinExistence type="predicted"/>